<organism evidence="1">
    <name type="scientific">Streptomyces sp. R35</name>
    <dbReference type="NCBI Taxonomy" id="3238630"/>
    <lineage>
        <taxon>Bacteria</taxon>
        <taxon>Bacillati</taxon>
        <taxon>Actinomycetota</taxon>
        <taxon>Actinomycetes</taxon>
        <taxon>Kitasatosporales</taxon>
        <taxon>Streptomycetaceae</taxon>
        <taxon>Streptomyces</taxon>
    </lineage>
</organism>
<accession>A0AB39S7X9</accession>
<dbReference type="InterPro" id="IPR028957">
    <property type="entry name" value="Imm50"/>
</dbReference>
<evidence type="ECO:0000313" key="1">
    <source>
        <dbReference type="EMBL" id="XDQ62936.1"/>
    </source>
</evidence>
<dbReference type="EMBL" id="CP163440">
    <property type="protein sequence ID" value="XDQ62936.1"/>
    <property type="molecule type" value="Genomic_DNA"/>
</dbReference>
<reference evidence="1" key="1">
    <citation type="submission" date="2024-07" db="EMBL/GenBank/DDBJ databases">
        <authorList>
            <person name="Yu S.T."/>
        </authorList>
    </citation>
    <scope>NUCLEOTIDE SEQUENCE</scope>
    <source>
        <strain evidence="1">R35</strain>
    </source>
</reference>
<name>A0AB39S7X9_9ACTN</name>
<dbReference type="AlphaFoldDB" id="A0AB39S7X9"/>
<sequence>MSYTPLTSGGGWVAMAAEALLVNPEALRSLYGHVPDLRRVRIRSINLNWRGPTVTLRVDLPSFPGSAPQEWLDEGVDSVQCQFEFLAVEGISLVDWAPPVRGDIEMAPWGRERRMRVTFRGGGAVLGFDCNESVCVKHVSAFKIQDDGSDSGRRLFVSKVNARRHTSLPGTDEKTFYER</sequence>
<gene>
    <name evidence="1" type="ORF">AB5J50_20090</name>
</gene>
<proteinExistence type="predicted"/>
<dbReference type="RefSeq" id="WP_369259831.1">
    <property type="nucleotide sequence ID" value="NZ_CP163440.1"/>
</dbReference>
<protein>
    <submittedName>
        <fullName evidence="1">Imm50 family immunity protein</fullName>
    </submittedName>
</protein>
<dbReference type="Pfam" id="PF15594">
    <property type="entry name" value="Imm50"/>
    <property type="match status" value="1"/>
</dbReference>